<evidence type="ECO:0000256" key="3">
    <source>
        <dbReference type="ARBA" id="ARBA00023136"/>
    </source>
</evidence>
<evidence type="ECO:0000313" key="4">
    <source>
        <dbReference type="EMBL" id="OHT01494.1"/>
    </source>
</evidence>
<dbReference type="RefSeq" id="XP_068354630.1">
    <property type="nucleotide sequence ID" value="XM_068508071.1"/>
</dbReference>
<comment type="subcellular location">
    <subcellularLocation>
        <location evidence="1">Endomembrane system</location>
    </subcellularLocation>
</comment>
<protein>
    <submittedName>
        <fullName evidence="4">Ras family protein</fullName>
    </submittedName>
</protein>
<evidence type="ECO:0000256" key="1">
    <source>
        <dbReference type="ARBA" id="ARBA00004308"/>
    </source>
</evidence>
<dbReference type="AlphaFoldDB" id="A0A1J4JVE2"/>
<name>A0A1J4JVE2_9EUKA</name>
<proteinExistence type="predicted"/>
<dbReference type="GO" id="GO:0003924">
    <property type="term" value="F:GTPase activity"/>
    <property type="evidence" value="ECO:0007669"/>
    <property type="project" value="InterPro"/>
</dbReference>
<reference evidence="4" key="1">
    <citation type="submission" date="2016-10" db="EMBL/GenBank/DDBJ databases">
        <authorList>
            <person name="Benchimol M."/>
            <person name="Almeida L.G."/>
            <person name="Vasconcelos A.T."/>
            <person name="Perreira-Neves A."/>
            <person name="Rosa I.A."/>
            <person name="Tasca T."/>
            <person name="Bogo M.R."/>
            <person name="de Souza W."/>
        </authorList>
    </citation>
    <scope>NUCLEOTIDE SEQUENCE [LARGE SCALE GENOMIC DNA]</scope>
    <source>
        <strain evidence="4">K</strain>
    </source>
</reference>
<dbReference type="PROSITE" id="PS51420">
    <property type="entry name" value="RHO"/>
    <property type="match status" value="1"/>
</dbReference>
<dbReference type="VEuPathDB" id="TrichDB:TRFO_31684"/>
<accession>A0A1J4JVE2</accession>
<dbReference type="Pfam" id="PF00071">
    <property type="entry name" value="Ras"/>
    <property type="match status" value="1"/>
</dbReference>
<dbReference type="GO" id="GO:0012505">
    <property type="term" value="C:endomembrane system"/>
    <property type="evidence" value="ECO:0007669"/>
    <property type="project" value="UniProtKB-SubCell"/>
</dbReference>
<dbReference type="CDD" id="cd00154">
    <property type="entry name" value="Rab"/>
    <property type="match status" value="1"/>
</dbReference>
<keyword evidence="3" id="KW-0472">Membrane</keyword>
<dbReference type="SUPFAM" id="SSF52540">
    <property type="entry name" value="P-loop containing nucleoside triphosphate hydrolases"/>
    <property type="match status" value="1"/>
</dbReference>
<dbReference type="InterPro" id="IPR005225">
    <property type="entry name" value="Small_GTP-bd"/>
</dbReference>
<dbReference type="FunFam" id="3.40.50.300:FF:000586">
    <property type="entry name" value="Rab family GTPase"/>
    <property type="match status" value="1"/>
</dbReference>
<dbReference type="Proteomes" id="UP000179807">
    <property type="component" value="Unassembled WGS sequence"/>
</dbReference>
<comment type="caution">
    <text evidence="4">The sequence shown here is derived from an EMBL/GenBank/DDBJ whole genome shotgun (WGS) entry which is preliminary data.</text>
</comment>
<evidence type="ECO:0000313" key="5">
    <source>
        <dbReference type="Proteomes" id="UP000179807"/>
    </source>
</evidence>
<gene>
    <name evidence="4" type="ORF">TRFO_31684</name>
</gene>
<keyword evidence="2" id="KW-0547">Nucleotide-binding</keyword>
<organism evidence="4 5">
    <name type="scientific">Tritrichomonas foetus</name>
    <dbReference type="NCBI Taxonomy" id="1144522"/>
    <lineage>
        <taxon>Eukaryota</taxon>
        <taxon>Metamonada</taxon>
        <taxon>Parabasalia</taxon>
        <taxon>Tritrichomonadida</taxon>
        <taxon>Tritrichomonadidae</taxon>
        <taxon>Tritrichomonas</taxon>
    </lineage>
</organism>
<dbReference type="InterPro" id="IPR001806">
    <property type="entry name" value="Small_GTPase"/>
</dbReference>
<dbReference type="PROSITE" id="PS51421">
    <property type="entry name" value="RAS"/>
    <property type="match status" value="1"/>
</dbReference>
<dbReference type="PRINTS" id="PR00449">
    <property type="entry name" value="RASTRNSFRMNG"/>
</dbReference>
<dbReference type="Gene3D" id="3.40.50.300">
    <property type="entry name" value="P-loop containing nucleotide triphosphate hydrolases"/>
    <property type="match status" value="1"/>
</dbReference>
<dbReference type="EMBL" id="MLAK01000909">
    <property type="protein sequence ID" value="OHT01494.1"/>
    <property type="molecule type" value="Genomic_DNA"/>
</dbReference>
<sequence>MTNLCFKFLLIGDGAVGKTSLVRRLCQDEFDQDVETTIGVEFLTKTLTINDSEVKLQIWDTAGHERYRSVGKAYYRNAIGVLLVFSLCSKRSFTSLDMWMSEAKKYCHPRAKIILVGNKVDLINDREVTLAEAETYAKSNGMQYIESSAKENTNVLESFLMVTQDVHRAVITNEIQLMQPIGPAIEEENEDKPKKKCC</sequence>
<dbReference type="SMART" id="SM00174">
    <property type="entry name" value="RHO"/>
    <property type="match status" value="1"/>
</dbReference>
<dbReference type="OrthoDB" id="9989112at2759"/>
<dbReference type="SMART" id="SM00175">
    <property type="entry name" value="RAB"/>
    <property type="match status" value="1"/>
</dbReference>
<dbReference type="SMART" id="SM00176">
    <property type="entry name" value="RAN"/>
    <property type="match status" value="1"/>
</dbReference>
<dbReference type="NCBIfam" id="TIGR00231">
    <property type="entry name" value="small_GTP"/>
    <property type="match status" value="1"/>
</dbReference>
<dbReference type="InterPro" id="IPR027417">
    <property type="entry name" value="P-loop_NTPase"/>
</dbReference>
<keyword evidence="5" id="KW-1185">Reference proteome</keyword>
<dbReference type="SMART" id="SM00173">
    <property type="entry name" value="RAS"/>
    <property type="match status" value="1"/>
</dbReference>
<dbReference type="GO" id="GO:0005525">
    <property type="term" value="F:GTP binding"/>
    <property type="evidence" value="ECO:0007669"/>
    <property type="project" value="InterPro"/>
</dbReference>
<dbReference type="PROSITE" id="PS51419">
    <property type="entry name" value="RAB"/>
    <property type="match status" value="1"/>
</dbReference>
<dbReference type="GeneID" id="94842775"/>
<evidence type="ECO:0000256" key="2">
    <source>
        <dbReference type="ARBA" id="ARBA00022741"/>
    </source>
</evidence>
<dbReference type="PANTHER" id="PTHR47978">
    <property type="match status" value="1"/>
</dbReference>